<evidence type="ECO:0000256" key="7">
    <source>
        <dbReference type="ARBA" id="ARBA00022729"/>
    </source>
</evidence>
<dbReference type="OrthoDB" id="9922675at2759"/>
<keyword evidence="4" id="KW-0813">Transport</keyword>
<comment type="subcellular location">
    <subcellularLocation>
        <location evidence="1">Secreted</location>
    </subcellularLocation>
</comment>
<dbReference type="AlphaFoldDB" id="A0A9J7K7H2"/>
<keyword evidence="9" id="KW-0143">Chaperone</keyword>
<dbReference type="GO" id="GO:0005576">
    <property type="term" value="C:extracellular region"/>
    <property type="evidence" value="ECO:0007669"/>
    <property type="project" value="UniProtKB-SubCell"/>
</dbReference>
<dbReference type="Pfam" id="PF05281">
    <property type="entry name" value="Secretogranin_V"/>
    <property type="match status" value="1"/>
</dbReference>
<dbReference type="GO" id="GO:0030234">
    <property type="term" value="F:enzyme regulator activity"/>
    <property type="evidence" value="ECO:0007669"/>
    <property type="project" value="TreeGrafter"/>
</dbReference>
<evidence type="ECO:0000256" key="2">
    <source>
        <dbReference type="ARBA" id="ARBA00006348"/>
    </source>
</evidence>
<evidence type="ECO:0000313" key="14">
    <source>
        <dbReference type="Proteomes" id="UP001108280"/>
    </source>
</evidence>
<dbReference type="InterPro" id="IPR007945">
    <property type="entry name" value="Secretogranin_V"/>
</dbReference>
<keyword evidence="8" id="KW-1015">Disulfide bond</keyword>
<dbReference type="Proteomes" id="UP001108280">
    <property type="component" value="Chromosome 6"/>
</dbReference>
<reference evidence="14" key="2">
    <citation type="journal article" date="2020" name="Biotechnol. Bioeng.">
        <title>Chromosome-scale scaffolds for the Chinese hamster reference genome assembly to facilitate the study of the CHO epigenome.</title>
        <authorList>
            <person name="Hilliard W."/>
            <person name="MacDonald M."/>
            <person name="Lee K.H."/>
        </authorList>
    </citation>
    <scope>NUCLEOTIDE SEQUENCE [LARGE SCALE GENOMIC DNA]</scope>
    <source>
        <strain evidence="14">17A/GY</strain>
    </source>
</reference>
<evidence type="ECO:0000256" key="3">
    <source>
        <dbReference type="ARBA" id="ARBA00019589"/>
    </source>
</evidence>
<reference evidence="14" key="1">
    <citation type="journal article" date="2018" name="Biotechnol. Bioeng.">
        <title>A reference genome of the Chinese hamster based on a hybrid assembly strategy.</title>
        <authorList>
            <person name="Rupp O."/>
            <person name="MacDonald M.L."/>
            <person name="Li S."/>
            <person name="Dhiman H."/>
            <person name="Polson S."/>
            <person name="Griep S."/>
            <person name="Heffner K."/>
            <person name="Hernandez I."/>
            <person name="Brinkrolf K."/>
            <person name="Jadhav V."/>
            <person name="Samoudi M."/>
            <person name="Hao H."/>
            <person name="Kingham B."/>
            <person name="Goesmann A."/>
            <person name="Betenbaugh M.J."/>
            <person name="Lewis N.E."/>
            <person name="Borth N."/>
            <person name="Lee K.H."/>
        </authorList>
    </citation>
    <scope>NUCLEOTIDE SEQUENCE [LARGE SCALE GENOMIC DNA]</scope>
    <source>
        <strain evidence="14">17A/GY</strain>
    </source>
</reference>
<protein>
    <recommendedName>
        <fullName evidence="3">Neuroendocrine protein 7B2</fullName>
    </recommendedName>
    <alternativeName>
        <fullName evidence="12">Secretogranin-5</fullName>
    </alternativeName>
</protein>
<dbReference type="GO" id="GO:0030141">
    <property type="term" value="C:secretory granule"/>
    <property type="evidence" value="ECO:0007669"/>
    <property type="project" value="InterPro"/>
</dbReference>
<organism evidence="14 15">
    <name type="scientific">Cricetulus griseus</name>
    <name type="common">Chinese hamster</name>
    <name type="synonym">Cricetulus barabensis griseus</name>
    <dbReference type="NCBI Taxonomy" id="10029"/>
    <lineage>
        <taxon>Eukaryota</taxon>
        <taxon>Metazoa</taxon>
        <taxon>Chordata</taxon>
        <taxon>Craniata</taxon>
        <taxon>Vertebrata</taxon>
        <taxon>Euteleostomi</taxon>
        <taxon>Mammalia</taxon>
        <taxon>Eutheria</taxon>
        <taxon>Euarchontoglires</taxon>
        <taxon>Glires</taxon>
        <taxon>Rodentia</taxon>
        <taxon>Myomorpha</taxon>
        <taxon>Muroidea</taxon>
        <taxon>Cricetidae</taxon>
        <taxon>Cricetinae</taxon>
        <taxon>Cricetulus</taxon>
    </lineage>
</organism>
<gene>
    <name evidence="15" type="primary">LOC100758036</name>
</gene>
<keyword evidence="14" id="KW-1185">Reference proteome</keyword>
<feature type="region of interest" description="Disordered" evidence="13">
    <location>
        <begin position="41"/>
        <end position="66"/>
    </location>
</feature>
<evidence type="ECO:0000256" key="4">
    <source>
        <dbReference type="ARBA" id="ARBA00022448"/>
    </source>
</evidence>
<comment type="similarity">
    <text evidence="2">Belongs to the 7B2 family.</text>
</comment>
<evidence type="ECO:0000256" key="9">
    <source>
        <dbReference type="ARBA" id="ARBA00023186"/>
    </source>
</evidence>
<evidence type="ECO:0000256" key="12">
    <source>
        <dbReference type="ARBA" id="ARBA00029598"/>
    </source>
</evidence>
<accession>A0A9J7K7H2</accession>
<sequence>MAAVNVNFKTFPPTAGGAHEGLQHLGPFGNIPNIVAELTGDNIPKDFSEDQGYPDPPNPCPLGKTANDGCLENAPDTAEFSREFQLNQHLFDPEHDYPGLGKWNKKLLYEKMKGGQRRKRRSVNPYLQGKRLDNVVAKKSVPHFSEEEKESE</sequence>
<evidence type="ECO:0000256" key="1">
    <source>
        <dbReference type="ARBA" id="ARBA00004613"/>
    </source>
</evidence>
<dbReference type="RefSeq" id="XP_035302942.1">
    <property type="nucleotide sequence ID" value="XM_035447051.1"/>
</dbReference>
<evidence type="ECO:0000256" key="8">
    <source>
        <dbReference type="ARBA" id="ARBA00023157"/>
    </source>
</evidence>
<dbReference type="GeneID" id="100758036"/>
<proteinExistence type="inferred from homology"/>
<dbReference type="KEGG" id="cge:100758036"/>
<evidence type="ECO:0000256" key="5">
    <source>
        <dbReference type="ARBA" id="ARBA00022525"/>
    </source>
</evidence>
<keyword evidence="7" id="KW-0732">Signal</keyword>
<keyword evidence="6" id="KW-0765">Sulfation</keyword>
<dbReference type="PANTHER" id="PTHR12738">
    <property type="entry name" value="NEUROENDOCRINE PROTEIN 7B2"/>
    <property type="match status" value="1"/>
</dbReference>
<name>A0A9J7K7H2_CRIGR</name>
<evidence type="ECO:0000256" key="6">
    <source>
        <dbReference type="ARBA" id="ARBA00022641"/>
    </source>
</evidence>
<comment type="function">
    <text evidence="10">Acts as a molecular chaperone for PCSK2/PC2, preventing its premature activation in the regulated secretory pathway. Binds to inactive PCSK2 in the endoplasmic reticulum and facilitates its transport from there to later compartments of the secretory pathway where it is proteolytically matured and activated. Also required for cleavage of PCSK2 but does not appear to be involved in its folding. Plays a role in regulating pituitary hormone secretion. The C-terminal peptide inhibits PCSK2 in vitro.</text>
</comment>
<evidence type="ECO:0000256" key="13">
    <source>
        <dbReference type="SAM" id="MobiDB-lite"/>
    </source>
</evidence>
<evidence type="ECO:0000313" key="15">
    <source>
        <dbReference type="RefSeq" id="XP_035302942.1"/>
    </source>
</evidence>
<dbReference type="GO" id="GO:0046883">
    <property type="term" value="P:regulation of hormone secretion"/>
    <property type="evidence" value="ECO:0007669"/>
    <property type="project" value="TreeGrafter"/>
</dbReference>
<comment type="subunit">
    <text evidence="11">Interacts with PCSK2/PC2 early in the secretory pathway. Dissociation occurs at later stages.</text>
</comment>
<dbReference type="GO" id="GO:0007218">
    <property type="term" value="P:neuropeptide signaling pathway"/>
    <property type="evidence" value="ECO:0007669"/>
    <property type="project" value="InterPro"/>
</dbReference>
<dbReference type="PANTHER" id="PTHR12738:SF0">
    <property type="entry name" value="NEUROENDOCRINE PROTEIN 7B2"/>
    <property type="match status" value="1"/>
</dbReference>
<evidence type="ECO:0000256" key="11">
    <source>
        <dbReference type="ARBA" id="ARBA00025997"/>
    </source>
</evidence>
<evidence type="ECO:0000256" key="10">
    <source>
        <dbReference type="ARBA" id="ARBA00025259"/>
    </source>
</evidence>
<reference evidence="15" key="3">
    <citation type="submission" date="2025-08" db="UniProtKB">
        <authorList>
            <consortium name="RefSeq"/>
        </authorList>
    </citation>
    <scope>IDENTIFICATION</scope>
    <source>
        <strain evidence="15">17A/GY</strain>
        <tissue evidence="15">Liver</tissue>
    </source>
</reference>
<keyword evidence="5" id="KW-0964">Secreted</keyword>